<dbReference type="EMBL" id="KV417504">
    <property type="protein sequence ID" value="KZP28282.1"/>
    <property type="molecule type" value="Genomic_DNA"/>
</dbReference>
<gene>
    <name evidence="1" type="ORF">FIBSPDRAFT_885857</name>
</gene>
<evidence type="ECO:0000313" key="2">
    <source>
        <dbReference type="Proteomes" id="UP000076532"/>
    </source>
</evidence>
<evidence type="ECO:0000313" key="1">
    <source>
        <dbReference type="EMBL" id="KZP28282.1"/>
    </source>
</evidence>
<accession>A0A166RHS8</accession>
<name>A0A166RHS8_9AGAM</name>
<organism evidence="1 2">
    <name type="scientific">Athelia psychrophila</name>
    <dbReference type="NCBI Taxonomy" id="1759441"/>
    <lineage>
        <taxon>Eukaryota</taxon>
        <taxon>Fungi</taxon>
        <taxon>Dikarya</taxon>
        <taxon>Basidiomycota</taxon>
        <taxon>Agaricomycotina</taxon>
        <taxon>Agaricomycetes</taxon>
        <taxon>Agaricomycetidae</taxon>
        <taxon>Atheliales</taxon>
        <taxon>Atheliaceae</taxon>
        <taxon>Athelia</taxon>
    </lineage>
</organism>
<dbReference type="Proteomes" id="UP000076532">
    <property type="component" value="Unassembled WGS sequence"/>
</dbReference>
<reference evidence="1 2" key="1">
    <citation type="journal article" date="2016" name="Mol. Biol. Evol.">
        <title>Comparative Genomics of Early-Diverging Mushroom-Forming Fungi Provides Insights into the Origins of Lignocellulose Decay Capabilities.</title>
        <authorList>
            <person name="Nagy L.G."/>
            <person name="Riley R."/>
            <person name="Tritt A."/>
            <person name="Adam C."/>
            <person name="Daum C."/>
            <person name="Floudas D."/>
            <person name="Sun H."/>
            <person name="Yadav J.S."/>
            <person name="Pangilinan J."/>
            <person name="Larsson K.H."/>
            <person name="Matsuura K."/>
            <person name="Barry K."/>
            <person name="Labutti K."/>
            <person name="Kuo R."/>
            <person name="Ohm R.A."/>
            <person name="Bhattacharya S.S."/>
            <person name="Shirouzu T."/>
            <person name="Yoshinaga Y."/>
            <person name="Martin F.M."/>
            <person name="Grigoriev I.V."/>
            <person name="Hibbett D.S."/>
        </authorList>
    </citation>
    <scope>NUCLEOTIDE SEQUENCE [LARGE SCALE GENOMIC DNA]</scope>
    <source>
        <strain evidence="1 2">CBS 109695</strain>
    </source>
</reference>
<keyword evidence="2" id="KW-1185">Reference proteome</keyword>
<proteinExistence type="predicted"/>
<sequence>MWYLAWMDVANSSMFAEKIETGCFEVIAHWKANYIKKSFELSNVRKLRVQAADSFEDFFVGEFALTKVFPMCLGGGRGNRLTATLIVRRRNTCQIWCSGANPSTWSLLIQLRTAHLTLNICNIPNVKRIKYAMCEVALTVHYLQGLRLRKAIGAVSRRTFAIEHVSFASRRVAYGISPGRIQKIEVLEQAVKRYNTAPEISETSHNADSALRVKCDEDTDSDI</sequence>
<dbReference type="AlphaFoldDB" id="A0A166RHS8"/>
<protein>
    <submittedName>
        <fullName evidence="1">Uncharacterized protein</fullName>
    </submittedName>
</protein>